<dbReference type="SUPFAM" id="SSF52540">
    <property type="entry name" value="P-loop containing nucleoside triphosphate hydrolases"/>
    <property type="match status" value="2"/>
</dbReference>
<evidence type="ECO:0000256" key="5">
    <source>
        <dbReference type="ARBA" id="ARBA00022741"/>
    </source>
</evidence>
<dbReference type="GO" id="GO:0005524">
    <property type="term" value="F:ATP binding"/>
    <property type="evidence" value="ECO:0007669"/>
    <property type="project" value="UniProtKB-KW"/>
</dbReference>
<keyword evidence="4" id="KW-0677">Repeat</keyword>
<dbReference type="PROSITE" id="PS50893">
    <property type="entry name" value="ABC_TRANSPORTER_2"/>
    <property type="match status" value="2"/>
</dbReference>
<keyword evidence="3" id="KW-0762">Sugar transport</keyword>
<evidence type="ECO:0000256" key="1">
    <source>
        <dbReference type="ARBA" id="ARBA00022448"/>
    </source>
</evidence>
<keyword evidence="2" id="KW-0472">Membrane</keyword>
<dbReference type="InterPro" id="IPR003593">
    <property type="entry name" value="AAA+_ATPase"/>
</dbReference>
<sequence>MSSLSRTPVLELTGIHKQFAGISVLRDVQLRLYPGEIHALMGQNGAGKSTLIKVLTGAIPPSGGQLRLAGAESAGEPISAWPESPLAAQRLGISTVYQEVNLCPNLSVAENIFAGRYPRKGLIQGRRIDWTAVNQRARELVARVGLDIDVTRLLSDYPVAVQQLVSIARALSIESRVLILDEPTSSLDDEEVRKLFEVLRRLRDEGLAIVFVTHFLNQVYAISDRITVLRNGTWVGEWPARELPAPALIAAMLGRELIATSASRQATPDYDAATPALLHAEGLGQSGQLQPIDLHLRPGEVVGLAGLLGAGRTELARLLFGLDLPDRGVLRVDGQVVSFSNPMDAIRHGLALCPEERKTDGIVADLSVRENIALALQARRGMGRFLSRAEQSALADRYVQLLGIKTASVETPIGLLSGGNQQKAILARWLATEPRLLILDEPTRGIDVAAKQEIMEQILRLAQAGMAVLFISSEMSEVVRVAHRIVVLRDRQKVGELPAGSSEDAVYELIASEHA</sequence>
<dbReference type="Proteomes" id="UP000292939">
    <property type="component" value="Chromosome"/>
</dbReference>
<reference evidence="8 9" key="1">
    <citation type="submission" date="2018-07" db="EMBL/GenBank/DDBJ databases">
        <title>Exploring interactions and the metabolic potential of the ultra-small soil bacteria Hylemonella gracilis.</title>
        <authorList>
            <person name="Tyc O."/>
            <person name="Kulkarni P."/>
            <person name="Gawehns F."/>
            <person name="Hundscheid M."/>
            <person name="Zweers H."/>
            <person name="Garbeva P."/>
        </authorList>
    </citation>
    <scope>NUCLEOTIDE SEQUENCE [LARGE SCALE GENOMIC DNA]</scope>
    <source>
        <strain evidence="8 9">NS1</strain>
    </source>
</reference>
<dbReference type="OrthoDB" id="9776369at2"/>
<dbReference type="PANTHER" id="PTHR43790">
    <property type="entry name" value="CARBOHYDRATE TRANSPORT ATP-BINDING PROTEIN MG119-RELATED"/>
    <property type="match status" value="1"/>
</dbReference>
<keyword evidence="6 8" id="KW-0067">ATP-binding</keyword>
<evidence type="ECO:0000256" key="4">
    <source>
        <dbReference type="ARBA" id="ARBA00022737"/>
    </source>
</evidence>
<dbReference type="CDD" id="cd03215">
    <property type="entry name" value="ABC_Carb_Monos_II"/>
    <property type="match status" value="1"/>
</dbReference>
<evidence type="ECO:0000256" key="3">
    <source>
        <dbReference type="ARBA" id="ARBA00022597"/>
    </source>
</evidence>
<accession>A0A4P6UK75</accession>
<dbReference type="PANTHER" id="PTHR43790:SF9">
    <property type="entry name" value="GALACTOFURANOSE TRANSPORTER ATP-BINDING PROTEIN YTFR"/>
    <property type="match status" value="1"/>
</dbReference>
<keyword evidence="5" id="KW-0547">Nucleotide-binding</keyword>
<dbReference type="InterPro" id="IPR003439">
    <property type="entry name" value="ABC_transporter-like_ATP-bd"/>
</dbReference>
<evidence type="ECO:0000313" key="9">
    <source>
        <dbReference type="Proteomes" id="UP000292939"/>
    </source>
</evidence>
<name>A0A4P6UK75_9BURK</name>
<dbReference type="InterPro" id="IPR050107">
    <property type="entry name" value="ABC_carbohydrate_import_ATPase"/>
</dbReference>
<dbReference type="CDD" id="cd03216">
    <property type="entry name" value="ABC_Carb_Monos_I"/>
    <property type="match status" value="1"/>
</dbReference>
<evidence type="ECO:0000256" key="6">
    <source>
        <dbReference type="ARBA" id="ARBA00022840"/>
    </source>
</evidence>
<dbReference type="Pfam" id="PF00005">
    <property type="entry name" value="ABC_tran"/>
    <property type="match status" value="2"/>
</dbReference>
<dbReference type="EMBL" id="CP031395">
    <property type="protein sequence ID" value="QBK04864.1"/>
    <property type="molecule type" value="Genomic_DNA"/>
</dbReference>
<keyword evidence="1" id="KW-0813">Transport</keyword>
<evidence type="ECO:0000259" key="7">
    <source>
        <dbReference type="PROSITE" id="PS50893"/>
    </source>
</evidence>
<feature type="domain" description="ABC transporter" evidence="7">
    <location>
        <begin position="272"/>
        <end position="515"/>
    </location>
</feature>
<dbReference type="AlphaFoldDB" id="A0A4P6UK75"/>
<gene>
    <name evidence="8" type="ORF">DW355_08840</name>
</gene>
<dbReference type="PROSITE" id="PS00211">
    <property type="entry name" value="ABC_TRANSPORTER_1"/>
    <property type="match status" value="1"/>
</dbReference>
<dbReference type="Gene3D" id="3.40.50.300">
    <property type="entry name" value="P-loop containing nucleotide triphosphate hydrolases"/>
    <property type="match status" value="2"/>
</dbReference>
<dbReference type="InterPro" id="IPR027417">
    <property type="entry name" value="P-loop_NTPase"/>
</dbReference>
<organism evidence="8 9">
    <name type="scientific">Hylemonella gracilis</name>
    <dbReference type="NCBI Taxonomy" id="80880"/>
    <lineage>
        <taxon>Bacteria</taxon>
        <taxon>Pseudomonadati</taxon>
        <taxon>Pseudomonadota</taxon>
        <taxon>Betaproteobacteria</taxon>
        <taxon>Burkholderiales</taxon>
        <taxon>Comamonadaceae</taxon>
        <taxon>Hylemonella</taxon>
    </lineage>
</organism>
<protein>
    <submittedName>
        <fullName evidence="8">Sugar ABC transporter ATP-binding protein</fullName>
    </submittedName>
</protein>
<dbReference type="InterPro" id="IPR017871">
    <property type="entry name" value="ABC_transporter-like_CS"/>
</dbReference>
<dbReference type="SMART" id="SM00382">
    <property type="entry name" value="AAA"/>
    <property type="match status" value="2"/>
</dbReference>
<proteinExistence type="predicted"/>
<evidence type="ECO:0000256" key="2">
    <source>
        <dbReference type="ARBA" id="ARBA00022475"/>
    </source>
</evidence>
<dbReference type="KEGG" id="hgr:DW355_08840"/>
<evidence type="ECO:0000313" key="8">
    <source>
        <dbReference type="EMBL" id="QBK04864.1"/>
    </source>
</evidence>
<dbReference type="RefSeq" id="WP_131279378.1">
    <property type="nucleotide sequence ID" value="NZ_CP031395.1"/>
</dbReference>
<feature type="domain" description="ABC transporter" evidence="7">
    <location>
        <begin position="10"/>
        <end position="256"/>
    </location>
</feature>
<dbReference type="GO" id="GO:0016887">
    <property type="term" value="F:ATP hydrolysis activity"/>
    <property type="evidence" value="ECO:0007669"/>
    <property type="project" value="InterPro"/>
</dbReference>
<keyword evidence="2" id="KW-1003">Cell membrane</keyword>